<organism evidence="1 2">
    <name type="scientific">Ataeniobius toweri</name>
    <dbReference type="NCBI Taxonomy" id="208326"/>
    <lineage>
        <taxon>Eukaryota</taxon>
        <taxon>Metazoa</taxon>
        <taxon>Chordata</taxon>
        <taxon>Craniata</taxon>
        <taxon>Vertebrata</taxon>
        <taxon>Euteleostomi</taxon>
        <taxon>Actinopterygii</taxon>
        <taxon>Neopterygii</taxon>
        <taxon>Teleostei</taxon>
        <taxon>Neoteleostei</taxon>
        <taxon>Acanthomorphata</taxon>
        <taxon>Ovalentaria</taxon>
        <taxon>Atherinomorphae</taxon>
        <taxon>Cyprinodontiformes</taxon>
        <taxon>Goodeidae</taxon>
        <taxon>Ataeniobius</taxon>
    </lineage>
</organism>
<accession>A0ABU7B7P6</accession>
<gene>
    <name evidence="1" type="ORF">ATANTOWER_012923</name>
</gene>
<protein>
    <recommendedName>
        <fullName evidence="3">LAGLIDADG homing endonuclease</fullName>
    </recommendedName>
</protein>
<comment type="caution">
    <text evidence="1">The sequence shown here is derived from an EMBL/GenBank/DDBJ whole genome shotgun (WGS) entry which is preliminary data.</text>
</comment>
<proteinExistence type="predicted"/>
<sequence>MFSCVLHKCDLNGRVGRRKNCYKKAIRSLVCSLLSSMQGKPNYNILACWSTMHGGKLTRYITLYTASHSETWLRQYHAFGMFFSKRPENLVRTDGKMDGAKYLANLEEN</sequence>
<reference evidence="1 2" key="1">
    <citation type="submission" date="2021-07" db="EMBL/GenBank/DDBJ databases">
        <authorList>
            <person name="Palmer J.M."/>
        </authorList>
    </citation>
    <scope>NUCLEOTIDE SEQUENCE [LARGE SCALE GENOMIC DNA]</scope>
    <source>
        <strain evidence="1 2">AT_MEX2019</strain>
        <tissue evidence="1">Muscle</tissue>
    </source>
</reference>
<name>A0ABU7B7P6_9TELE</name>
<evidence type="ECO:0008006" key="3">
    <source>
        <dbReference type="Google" id="ProtNLM"/>
    </source>
</evidence>
<evidence type="ECO:0000313" key="2">
    <source>
        <dbReference type="Proteomes" id="UP001345963"/>
    </source>
</evidence>
<evidence type="ECO:0000313" key="1">
    <source>
        <dbReference type="EMBL" id="MED6246110.1"/>
    </source>
</evidence>
<feature type="non-terminal residue" evidence="1">
    <location>
        <position position="109"/>
    </location>
</feature>
<keyword evidence="2" id="KW-1185">Reference proteome</keyword>
<dbReference type="EMBL" id="JAHUTI010042068">
    <property type="protein sequence ID" value="MED6246110.1"/>
    <property type="molecule type" value="Genomic_DNA"/>
</dbReference>
<dbReference type="Proteomes" id="UP001345963">
    <property type="component" value="Unassembled WGS sequence"/>
</dbReference>